<evidence type="ECO:0000313" key="2">
    <source>
        <dbReference type="EMBL" id="MBX53087.1"/>
    </source>
</evidence>
<reference evidence="2" key="1">
    <citation type="submission" date="2018-02" db="EMBL/GenBank/DDBJ databases">
        <title>Rhizophora mucronata_Transcriptome.</title>
        <authorList>
            <person name="Meera S.P."/>
            <person name="Sreeshan A."/>
            <person name="Augustine A."/>
        </authorList>
    </citation>
    <scope>NUCLEOTIDE SEQUENCE</scope>
    <source>
        <tissue evidence="2">Leaf</tissue>
    </source>
</reference>
<organism evidence="2">
    <name type="scientific">Rhizophora mucronata</name>
    <name type="common">Asiatic mangrove</name>
    <dbReference type="NCBI Taxonomy" id="61149"/>
    <lineage>
        <taxon>Eukaryota</taxon>
        <taxon>Viridiplantae</taxon>
        <taxon>Streptophyta</taxon>
        <taxon>Embryophyta</taxon>
        <taxon>Tracheophyta</taxon>
        <taxon>Spermatophyta</taxon>
        <taxon>Magnoliopsida</taxon>
        <taxon>eudicotyledons</taxon>
        <taxon>Gunneridae</taxon>
        <taxon>Pentapetalae</taxon>
        <taxon>rosids</taxon>
        <taxon>fabids</taxon>
        <taxon>Malpighiales</taxon>
        <taxon>Rhizophoraceae</taxon>
        <taxon>Rhizophora</taxon>
    </lineage>
</organism>
<keyword evidence="1" id="KW-0472">Membrane</keyword>
<accession>A0A2P2PEB8</accession>
<protein>
    <submittedName>
        <fullName evidence="2">Uncharacterized protein</fullName>
    </submittedName>
</protein>
<keyword evidence="1" id="KW-0812">Transmembrane</keyword>
<feature type="transmembrane region" description="Helical" evidence="1">
    <location>
        <begin position="29"/>
        <end position="49"/>
    </location>
</feature>
<proteinExistence type="predicted"/>
<keyword evidence="1" id="KW-1133">Transmembrane helix</keyword>
<name>A0A2P2PEB8_RHIMU</name>
<evidence type="ECO:0000256" key="1">
    <source>
        <dbReference type="SAM" id="Phobius"/>
    </source>
</evidence>
<dbReference type="AlphaFoldDB" id="A0A2P2PEB8"/>
<sequence>MPKLINGNTKFEQTLQFFYMLKLLMSPTLLHLELFLSLFLFLFFFFFPFPSHFQDGFNIFVSSKPPPFIFTL</sequence>
<dbReference type="EMBL" id="GGEC01072603">
    <property type="protein sequence ID" value="MBX53087.1"/>
    <property type="molecule type" value="Transcribed_RNA"/>
</dbReference>